<evidence type="ECO:0000313" key="3">
    <source>
        <dbReference type="EMBL" id="BCK01852.1"/>
    </source>
</evidence>
<dbReference type="PANTHER" id="PTHR42742:SF3">
    <property type="entry name" value="FRUCTOKINASE"/>
    <property type="match status" value="1"/>
</dbReference>
<evidence type="ECO:0000256" key="1">
    <source>
        <dbReference type="ARBA" id="ARBA00022723"/>
    </source>
</evidence>
<keyword evidence="1" id="KW-0479">Metal-binding</keyword>
<gene>
    <name evidence="3" type="ORF">bsdcttw_48920</name>
</gene>
<proteinExistence type="predicted"/>
<dbReference type="SUPFAM" id="SSF51182">
    <property type="entry name" value="RmlC-like cupins"/>
    <property type="match status" value="1"/>
</dbReference>
<organism evidence="3 4">
    <name type="scientific">Anaerocolumna chitinilytica</name>
    <dbReference type="NCBI Taxonomy" id="1727145"/>
    <lineage>
        <taxon>Bacteria</taxon>
        <taxon>Bacillati</taxon>
        <taxon>Bacillota</taxon>
        <taxon>Clostridia</taxon>
        <taxon>Lachnospirales</taxon>
        <taxon>Lachnospiraceae</taxon>
        <taxon>Anaerocolumna</taxon>
    </lineage>
</organism>
<keyword evidence="4" id="KW-1185">Reference proteome</keyword>
<dbReference type="Gene3D" id="2.60.120.10">
    <property type="entry name" value="Jelly Rolls"/>
    <property type="match status" value="1"/>
</dbReference>
<protein>
    <submittedName>
        <fullName evidence="3">Mannose-6-phosphate isomerase</fullName>
    </submittedName>
</protein>
<dbReference type="InterPro" id="IPR051804">
    <property type="entry name" value="Carb_Metab_Reg_Kinase/Isom"/>
</dbReference>
<keyword evidence="2" id="KW-0862">Zinc</keyword>
<dbReference type="GO" id="GO:0016853">
    <property type="term" value="F:isomerase activity"/>
    <property type="evidence" value="ECO:0007669"/>
    <property type="project" value="UniProtKB-KW"/>
</dbReference>
<dbReference type="AlphaFoldDB" id="A0A7M3SB84"/>
<evidence type="ECO:0000313" key="4">
    <source>
        <dbReference type="Proteomes" id="UP000515703"/>
    </source>
</evidence>
<name>A0A7M3SB84_9FIRM</name>
<dbReference type="GO" id="GO:0046872">
    <property type="term" value="F:metal ion binding"/>
    <property type="evidence" value="ECO:0007669"/>
    <property type="project" value="UniProtKB-KW"/>
</dbReference>
<dbReference type="InterPro" id="IPR014710">
    <property type="entry name" value="RmlC-like_jellyroll"/>
</dbReference>
<dbReference type="Proteomes" id="UP000515703">
    <property type="component" value="Chromosome"/>
</dbReference>
<dbReference type="CDD" id="cd07010">
    <property type="entry name" value="cupin_PMI_type_I_N_bac"/>
    <property type="match status" value="1"/>
</dbReference>
<evidence type="ECO:0000256" key="2">
    <source>
        <dbReference type="ARBA" id="ARBA00022833"/>
    </source>
</evidence>
<accession>A0A7M3SB84</accession>
<dbReference type="EMBL" id="AP023368">
    <property type="protein sequence ID" value="BCK01852.1"/>
    <property type="molecule type" value="Genomic_DNA"/>
</dbReference>
<keyword evidence="3" id="KW-0413">Isomerase</keyword>
<dbReference type="PANTHER" id="PTHR42742">
    <property type="entry name" value="TRANSCRIPTIONAL REPRESSOR MPRA"/>
    <property type="match status" value="1"/>
</dbReference>
<sequence>MYSYHSKHNYDVNPGIRINDRDEDVLVGNNKLLELIISQIKQGNKIFVFDIYPGVDKNSLLSLLGEIKTGQLIDTDNCKLSDEELYRRFDRNITEDRVFGYMTGDRLENCFDKIKVSALMTQLEKNEGKVIFLIGVGASLFAKGDIHYYADITRWEIQLRYRTGAANWMFHNPEAPILTKYKIGFFLEWRLADTHKEENFDKVDYWIDANVSNELKIIDRGTFRRAYSTISREPFRMEPYFDKSVWGGQWMKETFELEPEADNYGWSFDGVPEENSVRFCFGKNSVTFPAMNLVRLYPVELLGSRVYETFGAEFPIRFDMLDTFEGGNLSLQVHPTLDYIKNTFGMSYTQDESYYILDATEDSCVYIGLKEGVDREAMLAELKAANRGELLFDTEKYINRIPVKKHDHILIPAGTVHCSGKDTQVLEISATPYIFTFKLWDWGHIGLDGLPRPVHIEHGSKNIQWNRDTGWVMSNLIHQEKLLTDTGRCIIERTGLHEYEFIETLRYTLSGEVEISLKGSVAVLNLIEGKEAWLKSKNGEWTPKKIHYCETFIVPAGAEEFVLEALEGEKIKVIVATVR</sequence>
<reference evidence="3 4" key="1">
    <citation type="submission" date="2020-08" db="EMBL/GenBank/DDBJ databases">
        <title>Draft genome sequencing of an Anaerocolumna strain isolated from anoxic soil subjected to BSD treatment.</title>
        <authorList>
            <person name="Uek A."/>
            <person name="Tonouchi A."/>
        </authorList>
    </citation>
    <scope>NUCLEOTIDE SEQUENCE [LARGE SCALE GENOMIC DNA]</scope>
    <source>
        <strain evidence="3 4">CTTW</strain>
    </source>
</reference>
<dbReference type="KEGG" id="acht:bsdcttw_48920"/>
<dbReference type="InterPro" id="IPR011051">
    <property type="entry name" value="RmlC_Cupin_sf"/>
</dbReference>
<dbReference type="RefSeq" id="WP_185257377.1">
    <property type="nucleotide sequence ID" value="NZ_AP023368.1"/>
</dbReference>
<reference evidence="3 4" key="2">
    <citation type="submission" date="2020-08" db="EMBL/GenBank/DDBJ databases">
        <authorList>
            <person name="Ueki A."/>
            <person name="Tonouchi A."/>
        </authorList>
    </citation>
    <scope>NUCLEOTIDE SEQUENCE [LARGE SCALE GENOMIC DNA]</scope>
    <source>
        <strain evidence="3 4">CTTW</strain>
    </source>
</reference>